<keyword evidence="2" id="KW-1185">Reference proteome</keyword>
<sequence>MSYQLCLSTCTLHHSLTPTVDSHPQLQSSSLCPSGCSAEHECWPAMLDSLNFTSNFSTHVALRCRNRELKKGGEVEMVHLPFGVFISDWACVGSLDEMEGLRCSVMAVKSDYGELLEKDTVDSHLNKANKIMSDCGNDKKGPNLVSIELRIKEIQGESKHVEYGEEVEEF</sequence>
<accession>A0ACC0ISY8</accession>
<name>A0ACC0ISY8_9ERIC</name>
<evidence type="ECO:0000313" key="1">
    <source>
        <dbReference type="EMBL" id="KAI8028803.1"/>
    </source>
</evidence>
<reference evidence="1 2" key="1">
    <citation type="journal article" date="2022" name="Plant J.">
        <title>Chromosome-level genome of Camellia lanceoleosa provides a valuable resource for understanding genome evolution and self-incompatibility.</title>
        <authorList>
            <person name="Gong W."/>
            <person name="Xiao S."/>
            <person name="Wang L."/>
            <person name="Liao Z."/>
            <person name="Chang Y."/>
            <person name="Mo W."/>
            <person name="Hu G."/>
            <person name="Li W."/>
            <person name="Zhao G."/>
            <person name="Zhu H."/>
            <person name="Hu X."/>
            <person name="Ji K."/>
            <person name="Xiang X."/>
            <person name="Song Q."/>
            <person name="Yuan D."/>
            <person name="Jin S."/>
            <person name="Zhang L."/>
        </authorList>
    </citation>
    <scope>NUCLEOTIDE SEQUENCE [LARGE SCALE GENOMIC DNA]</scope>
    <source>
        <strain evidence="1">SQ_2022a</strain>
    </source>
</reference>
<evidence type="ECO:0000313" key="2">
    <source>
        <dbReference type="Proteomes" id="UP001060215"/>
    </source>
</evidence>
<dbReference type="Proteomes" id="UP001060215">
    <property type="component" value="Chromosome 1"/>
</dbReference>
<protein>
    <submittedName>
        <fullName evidence="1">Uncharacterized protein</fullName>
    </submittedName>
</protein>
<gene>
    <name evidence="1" type="ORF">LOK49_LG01G03841</name>
</gene>
<organism evidence="1 2">
    <name type="scientific">Camellia lanceoleosa</name>
    <dbReference type="NCBI Taxonomy" id="1840588"/>
    <lineage>
        <taxon>Eukaryota</taxon>
        <taxon>Viridiplantae</taxon>
        <taxon>Streptophyta</taxon>
        <taxon>Embryophyta</taxon>
        <taxon>Tracheophyta</taxon>
        <taxon>Spermatophyta</taxon>
        <taxon>Magnoliopsida</taxon>
        <taxon>eudicotyledons</taxon>
        <taxon>Gunneridae</taxon>
        <taxon>Pentapetalae</taxon>
        <taxon>asterids</taxon>
        <taxon>Ericales</taxon>
        <taxon>Theaceae</taxon>
        <taxon>Camellia</taxon>
    </lineage>
</organism>
<comment type="caution">
    <text evidence="1">The sequence shown here is derived from an EMBL/GenBank/DDBJ whole genome shotgun (WGS) entry which is preliminary data.</text>
</comment>
<dbReference type="EMBL" id="CM045758">
    <property type="protein sequence ID" value="KAI8028803.1"/>
    <property type="molecule type" value="Genomic_DNA"/>
</dbReference>
<proteinExistence type="predicted"/>